<name>A0A1G2AY33_9BACT</name>
<dbReference type="InterPro" id="IPR012902">
    <property type="entry name" value="N_methyl_site"/>
</dbReference>
<reference evidence="2 3" key="1">
    <citation type="journal article" date="2016" name="Nat. Commun.">
        <title>Thousands of microbial genomes shed light on interconnected biogeochemical processes in an aquifer system.</title>
        <authorList>
            <person name="Anantharaman K."/>
            <person name="Brown C.T."/>
            <person name="Hug L.A."/>
            <person name="Sharon I."/>
            <person name="Castelle C.J."/>
            <person name="Probst A.J."/>
            <person name="Thomas B.C."/>
            <person name="Singh A."/>
            <person name="Wilkins M.J."/>
            <person name="Karaoz U."/>
            <person name="Brodie E.L."/>
            <person name="Williams K.H."/>
            <person name="Hubbard S.S."/>
            <person name="Banfield J.F."/>
        </authorList>
    </citation>
    <scope>NUCLEOTIDE SEQUENCE [LARGE SCALE GENOMIC DNA]</scope>
</reference>
<dbReference type="AlphaFoldDB" id="A0A1G2AY33"/>
<evidence type="ECO:0000313" key="2">
    <source>
        <dbReference type="EMBL" id="OGY81416.1"/>
    </source>
</evidence>
<sequence>MPSHHPRGFTLVEAVITMGVFILVVSAAFTFLLQTYRAQSFSFDQTTATDEAKHGMNIMVRELREANLGDDGAYAIASASAQSITFYSDTDTDASREKITYTVVGSDLTRTLIEVSGGQQPQYDQADAVSEVLSHYVTGTNIFTYYNGDYPLDMTNNPLGDPVDVNAVRLVHITLGVDPSATQAPQVLTIESDVQLRNFKDNLSN</sequence>
<dbReference type="PROSITE" id="PS00409">
    <property type="entry name" value="PROKAR_NTER_METHYL"/>
    <property type="match status" value="1"/>
</dbReference>
<evidence type="ECO:0000313" key="3">
    <source>
        <dbReference type="Proteomes" id="UP000176952"/>
    </source>
</evidence>
<evidence type="ECO:0008006" key="4">
    <source>
        <dbReference type="Google" id="ProtNLM"/>
    </source>
</evidence>
<dbReference type="Proteomes" id="UP000176952">
    <property type="component" value="Unassembled WGS sequence"/>
</dbReference>
<accession>A0A1G2AY33</accession>
<keyword evidence="1" id="KW-1133">Transmembrane helix</keyword>
<keyword evidence="1" id="KW-0472">Membrane</keyword>
<organism evidence="2 3">
    <name type="scientific">Candidatus Kerfeldbacteria bacterium RIFCSPHIGHO2_12_FULL_48_17</name>
    <dbReference type="NCBI Taxonomy" id="1798542"/>
    <lineage>
        <taxon>Bacteria</taxon>
        <taxon>Candidatus Kerfeldiibacteriota</taxon>
    </lineage>
</organism>
<comment type="caution">
    <text evidence="2">The sequence shown here is derived from an EMBL/GenBank/DDBJ whole genome shotgun (WGS) entry which is preliminary data.</text>
</comment>
<gene>
    <name evidence="2" type="ORF">A3F54_02090</name>
</gene>
<evidence type="ECO:0000256" key="1">
    <source>
        <dbReference type="SAM" id="Phobius"/>
    </source>
</evidence>
<feature type="transmembrane region" description="Helical" evidence="1">
    <location>
        <begin position="12"/>
        <end position="33"/>
    </location>
</feature>
<dbReference type="STRING" id="1798542.A3F54_02090"/>
<protein>
    <recommendedName>
        <fullName evidence="4">Type II secretion system protein J</fullName>
    </recommendedName>
</protein>
<proteinExistence type="predicted"/>
<dbReference type="EMBL" id="MHKD01000044">
    <property type="protein sequence ID" value="OGY81416.1"/>
    <property type="molecule type" value="Genomic_DNA"/>
</dbReference>
<keyword evidence="1" id="KW-0812">Transmembrane</keyword>